<comment type="subcellular location">
    <subcellularLocation>
        <location evidence="1">Membrane</location>
    </subcellularLocation>
</comment>
<dbReference type="GO" id="GO:0016787">
    <property type="term" value="F:hydrolase activity"/>
    <property type="evidence" value="ECO:0007669"/>
    <property type="project" value="UniProtKB-KW"/>
</dbReference>
<dbReference type="Gene3D" id="3.40.710.10">
    <property type="entry name" value="DD-peptidase/beta-lactamase superfamily"/>
    <property type="match status" value="1"/>
</dbReference>
<dbReference type="Proteomes" id="UP000289792">
    <property type="component" value="Unassembled WGS sequence"/>
</dbReference>
<evidence type="ECO:0000256" key="2">
    <source>
        <dbReference type="ARBA" id="ARBA00023136"/>
    </source>
</evidence>
<dbReference type="AlphaFoldDB" id="A0A4V1LMI3"/>
<evidence type="ECO:0000313" key="5">
    <source>
        <dbReference type="EMBL" id="RXJ44659.1"/>
    </source>
</evidence>
<evidence type="ECO:0000256" key="3">
    <source>
        <dbReference type="SAM" id="SignalP"/>
    </source>
</evidence>
<reference evidence="5 6" key="1">
    <citation type="submission" date="2019-01" db="EMBL/GenBank/DDBJ databases">
        <title>Genome sequence of the Antarctic species Gelidibacter gilvus ACAM 158(T).</title>
        <authorList>
            <person name="Bowman J.P."/>
        </authorList>
    </citation>
    <scope>NUCLEOTIDE SEQUENCE [LARGE SCALE GENOMIC DNA]</scope>
    <source>
        <strain evidence="5 6">IC158</strain>
    </source>
</reference>
<accession>A0A4V1LMI3</accession>
<comment type="caution">
    <text evidence="5">The sequence shown here is derived from an EMBL/GenBank/DDBJ whole genome shotgun (WGS) entry which is preliminary data.</text>
</comment>
<sequence>MIKQLLNLVWTLCLISFQSFGQEFKMDSTQLSQYLNTYHDKHQFDGITLVAYKDSILYSKTIGYANNELKTPFNLATKFQIASLSKQFTAFGILILEQENKLNTEDYVYQYLPKFPFKEIKIKHLMNHTSGLTNFVGAMWKDLDTTIVNGNKEMLLMLESNKYPLQWSPGSRWEYSDIGYCTLANVIEKASGMNFKEFMEERIFKPAGMTNTSAEFSTDYRTINDPDMAMGYVYDATNNTKKIAYELPEHSFIYWLGGFYGDGSVVSTVEDLLKWDKTLYEGTIVHPSSLKKAMTPTKLNDGNLADAWGTRYGFGWFLYNSENFGSVQTHSGGHPGYSSRMIRCPDTELTIILLSNLSIPDFWNLNILKELEKQQ</sequence>
<keyword evidence="2" id="KW-0472">Membrane</keyword>
<dbReference type="InterPro" id="IPR001466">
    <property type="entry name" value="Beta-lactam-related"/>
</dbReference>
<organism evidence="5 6">
    <name type="scientific">Gelidibacter gilvus</name>
    <dbReference type="NCBI Taxonomy" id="59602"/>
    <lineage>
        <taxon>Bacteria</taxon>
        <taxon>Pseudomonadati</taxon>
        <taxon>Bacteroidota</taxon>
        <taxon>Flavobacteriia</taxon>
        <taxon>Flavobacteriales</taxon>
        <taxon>Flavobacteriaceae</taxon>
        <taxon>Gelidibacter</taxon>
    </lineage>
</organism>
<evidence type="ECO:0000259" key="4">
    <source>
        <dbReference type="Pfam" id="PF00144"/>
    </source>
</evidence>
<feature type="chain" id="PRO_5020295548" evidence="3">
    <location>
        <begin position="22"/>
        <end position="375"/>
    </location>
</feature>
<evidence type="ECO:0000313" key="6">
    <source>
        <dbReference type="Proteomes" id="UP000289792"/>
    </source>
</evidence>
<keyword evidence="3" id="KW-0732">Signal</keyword>
<evidence type="ECO:0000256" key="1">
    <source>
        <dbReference type="ARBA" id="ARBA00004370"/>
    </source>
</evidence>
<proteinExistence type="predicted"/>
<dbReference type="GO" id="GO:0016020">
    <property type="term" value="C:membrane"/>
    <property type="evidence" value="ECO:0007669"/>
    <property type="project" value="UniProtKB-SubCell"/>
</dbReference>
<dbReference type="OrthoDB" id="9793489at2"/>
<feature type="domain" description="Beta-lactamase-related" evidence="4">
    <location>
        <begin position="33"/>
        <end position="360"/>
    </location>
</feature>
<name>A0A4V1LMI3_9FLAO</name>
<keyword evidence="6" id="KW-1185">Reference proteome</keyword>
<dbReference type="InterPro" id="IPR012338">
    <property type="entry name" value="Beta-lactam/transpept-like"/>
</dbReference>
<dbReference type="PANTHER" id="PTHR46825:SF11">
    <property type="entry name" value="PENICILLIN-BINDING PROTEIN 4"/>
    <property type="match status" value="1"/>
</dbReference>
<dbReference type="PANTHER" id="PTHR46825">
    <property type="entry name" value="D-ALANYL-D-ALANINE-CARBOXYPEPTIDASE/ENDOPEPTIDASE AMPH"/>
    <property type="match status" value="1"/>
</dbReference>
<dbReference type="EMBL" id="SDDZ01000015">
    <property type="protein sequence ID" value="RXJ44659.1"/>
    <property type="molecule type" value="Genomic_DNA"/>
</dbReference>
<gene>
    <name evidence="5" type="ORF">ESZ48_17020</name>
</gene>
<protein>
    <submittedName>
        <fullName evidence="5">Class A beta-lactamase-related serine hydrolase</fullName>
    </submittedName>
</protein>
<dbReference type="SUPFAM" id="SSF56601">
    <property type="entry name" value="beta-lactamase/transpeptidase-like"/>
    <property type="match status" value="1"/>
</dbReference>
<dbReference type="InterPro" id="IPR050491">
    <property type="entry name" value="AmpC-like"/>
</dbReference>
<feature type="signal peptide" evidence="3">
    <location>
        <begin position="1"/>
        <end position="21"/>
    </location>
</feature>
<keyword evidence="5" id="KW-0378">Hydrolase</keyword>
<dbReference type="Pfam" id="PF00144">
    <property type="entry name" value="Beta-lactamase"/>
    <property type="match status" value="1"/>
</dbReference>